<organism evidence="1 2">
    <name type="scientific">Araneus ventricosus</name>
    <name type="common">Orbweaver spider</name>
    <name type="synonym">Epeira ventricosa</name>
    <dbReference type="NCBI Taxonomy" id="182803"/>
    <lineage>
        <taxon>Eukaryota</taxon>
        <taxon>Metazoa</taxon>
        <taxon>Ecdysozoa</taxon>
        <taxon>Arthropoda</taxon>
        <taxon>Chelicerata</taxon>
        <taxon>Arachnida</taxon>
        <taxon>Araneae</taxon>
        <taxon>Araneomorphae</taxon>
        <taxon>Entelegynae</taxon>
        <taxon>Araneoidea</taxon>
        <taxon>Araneidae</taxon>
        <taxon>Araneus</taxon>
    </lineage>
</organism>
<name>A0A4Y2BAI0_ARAVE</name>
<evidence type="ECO:0000313" key="2">
    <source>
        <dbReference type="Proteomes" id="UP000499080"/>
    </source>
</evidence>
<sequence length="86" mass="10045">MDDQGNTLLRHHTVIEFLLVDPERRYCQSTQQGDCDFSTLRRPMLLFLQPLQLLYQLNGHGTRLFDSETTITKEEHYSPLGSVSYE</sequence>
<proteinExistence type="predicted"/>
<keyword evidence="2" id="KW-1185">Reference proteome</keyword>
<dbReference type="AlphaFoldDB" id="A0A4Y2BAI0"/>
<reference evidence="1 2" key="1">
    <citation type="journal article" date="2019" name="Sci. Rep.">
        <title>Orb-weaving spider Araneus ventricosus genome elucidates the spidroin gene catalogue.</title>
        <authorList>
            <person name="Kono N."/>
            <person name="Nakamura H."/>
            <person name="Ohtoshi R."/>
            <person name="Moran D.A.P."/>
            <person name="Shinohara A."/>
            <person name="Yoshida Y."/>
            <person name="Fujiwara M."/>
            <person name="Mori M."/>
            <person name="Tomita M."/>
            <person name="Arakawa K."/>
        </authorList>
    </citation>
    <scope>NUCLEOTIDE SEQUENCE [LARGE SCALE GENOMIC DNA]</scope>
</reference>
<evidence type="ECO:0000313" key="1">
    <source>
        <dbReference type="EMBL" id="GBL89053.1"/>
    </source>
</evidence>
<dbReference type="Proteomes" id="UP000499080">
    <property type="component" value="Unassembled WGS sequence"/>
</dbReference>
<gene>
    <name evidence="1" type="ORF">AVEN_255194_1</name>
</gene>
<comment type="caution">
    <text evidence="1">The sequence shown here is derived from an EMBL/GenBank/DDBJ whole genome shotgun (WGS) entry which is preliminary data.</text>
</comment>
<dbReference type="EMBL" id="BGPR01000063">
    <property type="protein sequence ID" value="GBL89053.1"/>
    <property type="molecule type" value="Genomic_DNA"/>
</dbReference>
<accession>A0A4Y2BAI0</accession>
<protein>
    <submittedName>
        <fullName evidence="1">Uncharacterized protein</fullName>
    </submittedName>
</protein>